<name>A0A2Z2KN74_9BACL</name>
<gene>
    <name evidence="1" type="ORF">B9T62_37390</name>
</gene>
<evidence type="ECO:0000313" key="2">
    <source>
        <dbReference type="Proteomes" id="UP000249890"/>
    </source>
</evidence>
<sequence length="139" mass="15351">MKLYVTVKSLGKRKPALARRELVLPEPPKSLEALLTSIVSVQVQEFKDRQGQGEVIPFLTGNEIQAQGEIGKVGFGSLYNDAVPDEEKAIAAALLAFKDGLYRVFLQDEEYTGLDDPLQLEEGAELVLIRFTMLAGSLW</sequence>
<dbReference type="KEGG" id="pdh:B9T62_37390"/>
<proteinExistence type="predicted"/>
<dbReference type="Proteomes" id="UP000249890">
    <property type="component" value="Chromosome"/>
</dbReference>
<dbReference type="AlphaFoldDB" id="A0A2Z2KN74"/>
<dbReference type="EMBL" id="CP021780">
    <property type="protein sequence ID" value="ASA25895.1"/>
    <property type="molecule type" value="Genomic_DNA"/>
</dbReference>
<dbReference type="RefSeq" id="WP_087919855.1">
    <property type="nucleotide sequence ID" value="NZ_CP021780.1"/>
</dbReference>
<protein>
    <submittedName>
        <fullName evidence="1">Uncharacterized protein</fullName>
    </submittedName>
</protein>
<keyword evidence="2" id="KW-1185">Reference proteome</keyword>
<evidence type="ECO:0000313" key="1">
    <source>
        <dbReference type="EMBL" id="ASA25895.1"/>
    </source>
</evidence>
<organism evidence="1 2">
    <name type="scientific">Paenibacillus donghaensis</name>
    <dbReference type="NCBI Taxonomy" id="414771"/>
    <lineage>
        <taxon>Bacteria</taxon>
        <taxon>Bacillati</taxon>
        <taxon>Bacillota</taxon>
        <taxon>Bacilli</taxon>
        <taxon>Bacillales</taxon>
        <taxon>Paenibacillaceae</taxon>
        <taxon>Paenibacillus</taxon>
    </lineage>
</organism>
<reference evidence="1 2" key="1">
    <citation type="submission" date="2017-06" db="EMBL/GenBank/DDBJ databases">
        <title>Complete genome sequence of Paenibacillus donghaensis KCTC 13049T isolated from East Sea sediment, South Korea.</title>
        <authorList>
            <person name="Jung B.K."/>
            <person name="Hong S.-J."/>
            <person name="Shin J.-H."/>
        </authorList>
    </citation>
    <scope>NUCLEOTIDE SEQUENCE [LARGE SCALE GENOMIC DNA]</scope>
    <source>
        <strain evidence="1 2">KCTC 13049</strain>
    </source>
</reference>
<dbReference type="OrthoDB" id="9808343at2"/>
<accession>A0A2Z2KN74</accession>